<dbReference type="SUPFAM" id="SSF53756">
    <property type="entry name" value="UDP-Glycosyltransferase/glycogen phosphorylase"/>
    <property type="match status" value="2"/>
</dbReference>
<accession>A0A6P5JPL3</accession>
<feature type="chain" id="PRO_5027685397" description="glucuronosyltransferase" evidence="8">
    <location>
        <begin position="23"/>
        <end position="395"/>
    </location>
</feature>
<evidence type="ECO:0000313" key="10">
    <source>
        <dbReference type="RefSeq" id="XP_020836120.1"/>
    </source>
</evidence>
<dbReference type="KEGG" id="pcw:110204150"/>
<dbReference type="FunFam" id="3.40.50.2000:FF:000066">
    <property type="entry name" value="UDP-glucuronosyltransferase 1-1"/>
    <property type="match status" value="1"/>
</dbReference>
<evidence type="ECO:0000256" key="2">
    <source>
        <dbReference type="ARBA" id="ARBA00009995"/>
    </source>
</evidence>
<evidence type="ECO:0000256" key="7">
    <source>
        <dbReference type="ARBA" id="ARBA00023180"/>
    </source>
</evidence>
<dbReference type="EC" id="2.4.1.17" evidence="3"/>
<proteinExistence type="inferred from homology"/>
<keyword evidence="5" id="KW-0808">Transferase</keyword>
<comment type="subcellular location">
    <subcellularLocation>
        <location evidence="1">Membrane</location>
        <topology evidence="1">Single-pass membrane protein</topology>
    </subcellularLocation>
</comment>
<dbReference type="Gene3D" id="3.40.50.2000">
    <property type="entry name" value="Glycogen Phosphorylase B"/>
    <property type="match status" value="2"/>
</dbReference>
<dbReference type="AlphaFoldDB" id="A0A6P5JPL3"/>
<evidence type="ECO:0000256" key="3">
    <source>
        <dbReference type="ARBA" id="ARBA00012544"/>
    </source>
</evidence>
<dbReference type="InParanoid" id="A0A6P5JPL3"/>
<feature type="signal peptide" evidence="8">
    <location>
        <begin position="1"/>
        <end position="22"/>
    </location>
</feature>
<keyword evidence="9" id="KW-1185">Reference proteome</keyword>
<keyword evidence="7" id="KW-0325">Glycoprotein</keyword>
<evidence type="ECO:0000256" key="5">
    <source>
        <dbReference type="ARBA" id="ARBA00022679"/>
    </source>
</evidence>
<dbReference type="InterPro" id="IPR002213">
    <property type="entry name" value="UDP_glucos_trans"/>
</dbReference>
<name>A0A6P5JPL3_PHACI</name>
<reference evidence="10" key="1">
    <citation type="submission" date="2025-08" db="UniProtKB">
        <authorList>
            <consortium name="RefSeq"/>
        </authorList>
    </citation>
    <scope>IDENTIFICATION</scope>
    <source>
        <tissue evidence="10">Spleen</tissue>
    </source>
</reference>
<dbReference type="GO" id="GO:0015020">
    <property type="term" value="F:glucuronosyltransferase activity"/>
    <property type="evidence" value="ECO:0007669"/>
    <property type="project" value="UniProtKB-EC"/>
</dbReference>
<keyword evidence="6 8" id="KW-0732">Signal</keyword>
<dbReference type="RefSeq" id="XP_020836120.1">
    <property type="nucleotide sequence ID" value="XM_020980461.1"/>
</dbReference>
<organism evidence="9 10">
    <name type="scientific">Phascolarctos cinereus</name>
    <name type="common">Koala</name>
    <dbReference type="NCBI Taxonomy" id="38626"/>
    <lineage>
        <taxon>Eukaryota</taxon>
        <taxon>Metazoa</taxon>
        <taxon>Chordata</taxon>
        <taxon>Craniata</taxon>
        <taxon>Vertebrata</taxon>
        <taxon>Euteleostomi</taxon>
        <taxon>Mammalia</taxon>
        <taxon>Metatheria</taxon>
        <taxon>Diprotodontia</taxon>
        <taxon>Phascolarctidae</taxon>
        <taxon>Phascolarctos</taxon>
    </lineage>
</organism>
<comment type="similarity">
    <text evidence="2">Belongs to the UDP-glycosyltransferase family.</text>
</comment>
<sequence length="395" mass="45809">MTEKWVSILLLLQLCCFGCGSCGKVLVWPLEHSHWLNMMAILEELAQRGHLVTVLVSSDMFLIGSTDSSGLNYDVFPVPQIKEDLEEQFEIYLSMMINKKPTFSDWEKLWEFQESFSSAFPIVKSRCENVIFNQMLMEKLQQTGYDVLLADAAFPCGDLIAEVLEIPFINSLRWSMGNAYEKYCGGLPSPLSYVPMPMGRLTDKMTFMERVENIQLSLFFDYFWFHPFEKKWEQFYSEVLGKMGFFRSVVDCYFIFSFVCQVWSNELQNLSALEYGAFVQNLFYQCSRLIKQQCESAVLNKDLMKTLKQAKYEVVISDAICPCGELIAEILGIPFVYSLRFSLGNTLEKYCGGLPSPPSYVPVAMSVLTDRMTFMERVKNMLFFIYYDFWFQNFT</sequence>
<dbReference type="Pfam" id="PF00201">
    <property type="entry name" value="UDPGT"/>
    <property type="match status" value="2"/>
</dbReference>
<dbReference type="GO" id="GO:0016020">
    <property type="term" value="C:membrane"/>
    <property type="evidence" value="ECO:0007669"/>
    <property type="project" value="UniProtKB-SubCell"/>
</dbReference>
<evidence type="ECO:0000256" key="6">
    <source>
        <dbReference type="ARBA" id="ARBA00022729"/>
    </source>
</evidence>
<evidence type="ECO:0000313" key="9">
    <source>
        <dbReference type="Proteomes" id="UP000515140"/>
    </source>
</evidence>
<protein>
    <recommendedName>
        <fullName evidence="3">glucuronosyltransferase</fullName>
        <ecNumber evidence="3">2.4.1.17</ecNumber>
    </recommendedName>
</protein>
<evidence type="ECO:0000256" key="8">
    <source>
        <dbReference type="SAM" id="SignalP"/>
    </source>
</evidence>
<dbReference type="PANTHER" id="PTHR48043:SF140">
    <property type="entry name" value="UDP-GLUCURONOSYLTRANSFERASE 2A1"/>
    <property type="match status" value="1"/>
</dbReference>
<gene>
    <name evidence="10" type="primary">LOC110204150</name>
</gene>
<dbReference type="GeneID" id="110204150"/>
<dbReference type="Proteomes" id="UP000515140">
    <property type="component" value="Unplaced"/>
</dbReference>
<keyword evidence="4" id="KW-0328">Glycosyltransferase</keyword>
<dbReference type="PANTHER" id="PTHR48043">
    <property type="entry name" value="EG:EG0003.4 PROTEIN-RELATED"/>
    <property type="match status" value="1"/>
</dbReference>
<dbReference type="InterPro" id="IPR050271">
    <property type="entry name" value="UDP-glycosyltransferase"/>
</dbReference>
<evidence type="ECO:0000256" key="4">
    <source>
        <dbReference type="ARBA" id="ARBA00022676"/>
    </source>
</evidence>
<evidence type="ECO:0000256" key="1">
    <source>
        <dbReference type="ARBA" id="ARBA00004167"/>
    </source>
</evidence>